<proteinExistence type="inferred from homology"/>
<dbReference type="EMBL" id="MW175522">
    <property type="protein sequence ID" value="QQK54996.1"/>
    <property type="molecule type" value="Genomic_DNA"/>
</dbReference>
<dbReference type="InterPro" id="IPR000114">
    <property type="entry name" value="Ribosomal_uL16_bact-type"/>
</dbReference>
<evidence type="ECO:0000256" key="1">
    <source>
        <dbReference type="ARBA" id="ARBA00008931"/>
    </source>
</evidence>
<dbReference type="Gene3D" id="3.90.1170.10">
    <property type="entry name" value="Ribosomal protein L10e/L16"/>
    <property type="match status" value="1"/>
</dbReference>
<dbReference type="Pfam" id="PF00252">
    <property type="entry name" value="Ribosomal_L16"/>
    <property type="match status" value="1"/>
</dbReference>
<protein>
    <submittedName>
        <fullName evidence="5">Ribosomal protein L16</fullName>
    </submittedName>
</protein>
<dbReference type="CDD" id="cd01433">
    <property type="entry name" value="Ribosomal_L16_L10e"/>
    <property type="match status" value="1"/>
</dbReference>
<dbReference type="InterPro" id="IPR020798">
    <property type="entry name" value="Ribosomal_uL16_CS"/>
</dbReference>
<organism evidence="5">
    <name type="scientific">Poterioochromonas malhamensis</name>
    <dbReference type="NCBI Taxonomy" id="88167"/>
    <lineage>
        <taxon>Eukaryota</taxon>
        <taxon>Sar</taxon>
        <taxon>Stramenopiles</taxon>
        <taxon>Ochrophyta</taxon>
        <taxon>Synurophyceae</taxon>
        <taxon>Ochromonadales</taxon>
        <taxon>Ochromonadaceae</taxon>
        <taxon>Poterioochromonas</taxon>
    </lineage>
</organism>
<dbReference type="PROSITE" id="PS00586">
    <property type="entry name" value="RIBOSOMAL_L16_1"/>
    <property type="match status" value="1"/>
</dbReference>
<evidence type="ECO:0000256" key="4">
    <source>
        <dbReference type="RuleBase" id="RU004413"/>
    </source>
</evidence>
<gene>
    <name evidence="5" type="primary">rpl16</name>
</gene>
<accession>A0A7T6Y8C6</accession>
<evidence type="ECO:0000256" key="3">
    <source>
        <dbReference type="ARBA" id="ARBA00023274"/>
    </source>
</evidence>
<dbReference type="AlphaFoldDB" id="A0A7T6Y8C6"/>
<dbReference type="PANTHER" id="PTHR12220:SF13">
    <property type="entry name" value="LARGE RIBOSOMAL SUBUNIT PROTEIN UL16M"/>
    <property type="match status" value="1"/>
</dbReference>
<dbReference type="NCBIfam" id="TIGR01164">
    <property type="entry name" value="rplP_bact"/>
    <property type="match status" value="1"/>
</dbReference>
<dbReference type="PROSITE" id="PS00701">
    <property type="entry name" value="RIBOSOMAL_L16_2"/>
    <property type="match status" value="1"/>
</dbReference>
<dbReference type="PANTHER" id="PTHR12220">
    <property type="entry name" value="50S/60S RIBOSOMAL PROTEIN L16"/>
    <property type="match status" value="1"/>
</dbReference>
<dbReference type="GO" id="GO:0003735">
    <property type="term" value="F:structural constituent of ribosome"/>
    <property type="evidence" value="ECO:0007669"/>
    <property type="project" value="InterPro"/>
</dbReference>
<dbReference type="InterPro" id="IPR016180">
    <property type="entry name" value="Ribosomal_uL16_dom"/>
</dbReference>
<reference evidence="5" key="1">
    <citation type="submission" date="2020-10" db="EMBL/GenBank/DDBJ databases">
        <title>Complete chloroplast genome of the Synurophyceae Poterioochromonas malhamensis (Pringsheim) R.A.Andersen 2017 from Van Lake in Eastern Anatolia.</title>
        <authorList>
            <person name="Gastineau R."/>
            <person name="Yilmaz E."/>
            <person name="Solak C.N."/>
            <person name="Lemieux C."/>
            <person name="Turmel M."/>
            <person name="Witkowski A."/>
        </authorList>
    </citation>
    <scope>NUCLEOTIDE SEQUENCE</scope>
    <source>
        <strain evidence="5">SZCZR2049</strain>
    </source>
</reference>
<name>A0A7T6Y8C6_9STRA</name>
<keyword evidence="5" id="KW-0934">Plastid</keyword>
<dbReference type="GO" id="GO:0032543">
    <property type="term" value="P:mitochondrial translation"/>
    <property type="evidence" value="ECO:0007669"/>
    <property type="project" value="TreeGrafter"/>
</dbReference>
<dbReference type="PRINTS" id="PR00060">
    <property type="entry name" value="RIBOSOMALL16"/>
</dbReference>
<evidence type="ECO:0000256" key="2">
    <source>
        <dbReference type="ARBA" id="ARBA00022980"/>
    </source>
</evidence>
<sequence>MLSPKKTNYRKMHRGRLKGKAVRNNKFLYGNYALQATEPTWLSSRQIEAIRRTILRYTKKTGKLWIRIFPDKSVTARAKESRMGSGKGAVTDWVAVIHPGAILFELGEGISSAVAINAFKNASYKLPIKAKILINNYDKQGEKEK</sequence>
<dbReference type="GO" id="GO:0005762">
    <property type="term" value="C:mitochondrial large ribosomal subunit"/>
    <property type="evidence" value="ECO:0007669"/>
    <property type="project" value="TreeGrafter"/>
</dbReference>
<dbReference type="GeneID" id="67132892"/>
<keyword evidence="3 4" id="KW-0687">Ribonucleoprotein</keyword>
<dbReference type="GO" id="GO:0019843">
    <property type="term" value="F:rRNA binding"/>
    <property type="evidence" value="ECO:0007669"/>
    <property type="project" value="InterPro"/>
</dbReference>
<comment type="similarity">
    <text evidence="1 4">Belongs to the universal ribosomal protein uL16 family.</text>
</comment>
<geneLocation type="plastid" evidence="5"/>
<keyword evidence="2 4" id="KW-0689">Ribosomal protein</keyword>
<dbReference type="SUPFAM" id="SSF54686">
    <property type="entry name" value="Ribosomal protein L16p/L10e"/>
    <property type="match status" value="1"/>
</dbReference>
<dbReference type="RefSeq" id="YP_010139330.1">
    <property type="nucleotide sequence ID" value="NC_056910.1"/>
</dbReference>
<dbReference type="FunFam" id="3.90.1170.10:FF:000001">
    <property type="entry name" value="50S ribosomal protein L16"/>
    <property type="match status" value="1"/>
</dbReference>
<evidence type="ECO:0000313" key="5">
    <source>
        <dbReference type="EMBL" id="QQK54996.1"/>
    </source>
</evidence>
<dbReference type="HAMAP" id="MF_01342">
    <property type="entry name" value="Ribosomal_uL16"/>
    <property type="match status" value="1"/>
</dbReference>
<dbReference type="InterPro" id="IPR036920">
    <property type="entry name" value="Ribosomal_uL16_sf"/>
</dbReference>
<dbReference type="InterPro" id="IPR047873">
    <property type="entry name" value="Ribosomal_uL16"/>
</dbReference>